<feature type="domain" description="DUF6438" evidence="1">
    <location>
        <begin position="210"/>
        <end position="327"/>
    </location>
</feature>
<evidence type="ECO:0000313" key="2">
    <source>
        <dbReference type="EMBL" id="SFB24255.1"/>
    </source>
</evidence>
<sequence>MKYLQTLLLLVFFVSCNQNEKFVKAKIKLSEIDSLKTEAEIEKYIGEKDTLYKIFELKNIQSIKSNDFAEFDSLNKILANKVNVEYSYVKADFDNNGYTDLLAIGDNNTNDGESPNVNIEIPFTKDFNTIVLMNFSTKKTKLYDLDKDLFFPIVPKVEYVNSQPFIIVYKQKTKPFCGLKGKEESKSKLTFKYDGFVEYHPEEKSYDIEKIEFFMSPCMGQCPLYNFEINSDRTAKFTDELLYRTKKWKSIKHLKATISEKEYNELISLLNYIDFEKLNDNYNVNWTDDRSSILKITYNNGEVKTIEDYGLLGTYGLQRVYEMLVKLRTNQNWK</sequence>
<evidence type="ECO:0000259" key="1">
    <source>
        <dbReference type="Pfam" id="PF20033"/>
    </source>
</evidence>
<dbReference type="InterPro" id="IPR045497">
    <property type="entry name" value="DUF6438"/>
</dbReference>
<reference evidence="3" key="1">
    <citation type="submission" date="2016-10" db="EMBL/GenBank/DDBJ databases">
        <authorList>
            <person name="Varghese N."/>
            <person name="Submissions S."/>
        </authorList>
    </citation>
    <scope>NUCLEOTIDE SEQUENCE [LARGE SCALE GENOMIC DNA]</scope>
    <source>
        <strain evidence="3">DSM 21789</strain>
    </source>
</reference>
<dbReference type="Proteomes" id="UP000199604">
    <property type="component" value="Unassembled WGS sequence"/>
</dbReference>
<dbReference type="STRING" id="498292.SAMN05660845_2243"/>
<organism evidence="2 3">
    <name type="scientific">Flavobacterium swingsii</name>
    <dbReference type="NCBI Taxonomy" id="498292"/>
    <lineage>
        <taxon>Bacteria</taxon>
        <taxon>Pseudomonadati</taxon>
        <taxon>Bacteroidota</taxon>
        <taxon>Flavobacteriia</taxon>
        <taxon>Flavobacteriales</taxon>
        <taxon>Flavobacteriaceae</taxon>
        <taxon>Flavobacterium</taxon>
    </lineage>
</organism>
<proteinExistence type="predicted"/>
<dbReference type="RefSeq" id="WP_143076479.1">
    <property type="nucleotide sequence ID" value="NZ_FOJT01000005.1"/>
</dbReference>
<dbReference type="OrthoDB" id="7172369at2"/>
<keyword evidence="3" id="KW-1185">Reference proteome</keyword>
<evidence type="ECO:0000313" key="3">
    <source>
        <dbReference type="Proteomes" id="UP000199604"/>
    </source>
</evidence>
<dbReference type="Pfam" id="PF20033">
    <property type="entry name" value="DUF6438"/>
    <property type="match status" value="1"/>
</dbReference>
<protein>
    <recommendedName>
        <fullName evidence="1">DUF6438 domain-containing protein</fullName>
    </recommendedName>
</protein>
<gene>
    <name evidence="2" type="ORF">SAMN05660845_2243</name>
</gene>
<accession>A0A1I0ZF58</accession>
<dbReference type="AlphaFoldDB" id="A0A1I0ZF58"/>
<dbReference type="PROSITE" id="PS51257">
    <property type="entry name" value="PROKAR_LIPOPROTEIN"/>
    <property type="match status" value="1"/>
</dbReference>
<dbReference type="EMBL" id="FOJT01000005">
    <property type="protein sequence ID" value="SFB24255.1"/>
    <property type="molecule type" value="Genomic_DNA"/>
</dbReference>
<name>A0A1I0ZF58_9FLAO</name>